<dbReference type="InParanoid" id="C5K7E2"/>
<sequence>MDLNGNGDLSLHEFHDGLDRLKIPWQLICKGKSILQLFKLFDADDSGDIDITELVGHKYYDH</sequence>
<evidence type="ECO:0000313" key="3">
    <source>
        <dbReference type="EMBL" id="EER19477.1"/>
    </source>
</evidence>
<proteinExistence type="predicted"/>
<name>C5K7E2_PERM5</name>
<dbReference type="InterPro" id="IPR018247">
    <property type="entry name" value="EF_Hand_1_Ca_BS"/>
</dbReference>
<dbReference type="GeneID" id="9039738"/>
<evidence type="ECO:0000259" key="2">
    <source>
        <dbReference type="PROSITE" id="PS50222"/>
    </source>
</evidence>
<keyword evidence="4" id="KW-1185">Reference proteome</keyword>
<dbReference type="InterPro" id="IPR011992">
    <property type="entry name" value="EF-hand-dom_pair"/>
</dbReference>
<organism evidence="4">
    <name type="scientific">Perkinsus marinus (strain ATCC 50983 / TXsc)</name>
    <dbReference type="NCBI Taxonomy" id="423536"/>
    <lineage>
        <taxon>Eukaryota</taxon>
        <taxon>Sar</taxon>
        <taxon>Alveolata</taxon>
        <taxon>Perkinsozoa</taxon>
        <taxon>Perkinsea</taxon>
        <taxon>Perkinsida</taxon>
        <taxon>Perkinsidae</taxon>
        <taxon>Perkinsus</taxon>
    </lineage>
</organism>
<dbReference type="Proteomes" id="UP000007800">
    <property type="component" value="Unassembled WGS sequence"/>
</dbReference>
<dbReference type="GO" id="GO:0005509">
    <property type="term" value="F:calcium ion binding"/>
    <property type="evidence" value="ECO:0007669"/>
    <property type="project" value="InterPro"/>
</dbReference>
<dbReference type="RefSeq" id="XP_002787681.1">
    <property type="nucleotide sequence ID" value="XM_002787635.1"/>
</dbReference>
<dbReference type="Pfam" id="PF13202">
    <property type="entry name" value="EF-hand_5"/>
    <property type="match status" value="2"/>
</dbReference>
<evidence type="ECO:0000313" key="4">
    <source>
        <dbReference type="Proteomes" id="UP000007800"/>
    </source>
</evidence>
<dbReference type="InterPro" id="IPR002048">
    <property type="entry name" value="EF_hand_dom"/>
</dbReference>
<dbReference type="AlphaFoldDB" id="C5K7E2"/>
<dbReference type="PROSITE" id="PS50222">
    <property type="entry name" value="EF_HAND_2"/>
    <property type="match status" value="1"/>
</dbReference>
<dbReference type="OrthoDB" id="436634at2759"/>
<dbReference type="EMBL" id="GG671079">
    <property type="protein sequence ID" value="EER19477.1"/>
    <property type="molecule type" value="Genomic_DNA"/>
</dbReference>
<dbReference type="SUPFAM" id="SSF47473">
    <property type="entry name" value="EF-hand"/>
    <property type="match status" value="1"/>
</dbReference>
<evidence type="ECO:0000256" key="1">
    <source>
        <dbReference type="ARBA" id="ARBA00022837"/>
    </source>
</evidence>
<accession>C5K7E2</accession>
<protein>
    <recommendedName>
        <fullName evidence="2">EF-hand domain-containing protein</fullName>
    </recommendedName>
</protein>
<dbReference type="Gene3D" id="1.10.238.10">
    <property type="entry name" value="EF-hand"/>
    <property type="match status" value="1"/>
</dbReference>
<keyword evidence="1" id="KW-0106">Calcium</keyword>
<dbReference type="PROSITE" id="PS00018">
    <property type="entry name" value="EF_HAND_1"/>
    <property type="match status" value="2"/>
</dbReference>
<feature type="domain" description="EF-hand" evidence="2">
    <location>
        <begin position="1"/>
        <end position="24"/>
    </location>
</feature>
<gene>
    <name evidence="3" type="ORF">Pmar_PMAR012458</name>
</gene>
<reference evidence="3 4" key="1">
    <citation type="submission" date="2008-07" db="EMBL/GenBank/DDBJ databases">
        <authorList>
            <person name="El-Sayed N."/>
            <person name="Caler E."/>
            <person name="Inman J."/>
            <person name="Amedeo P."/>
            <person name="Hass B."/>
            <person name="Wortman J."/>
        </authorList>
    </citation>
    <scope>NUCLEOTIDE SEQUENCE [LARGE SCALE GENOMIC DNA]</scope>
    <source>
        <strain evidence="4">ATCC 50983 / TXsc</strain>
    </source>
</reference>